<organism evidence="2 3">
    <name type="scientific">Desulfuribacillus alkaliarsenatis</name>
    <dbReference type="NCBI Taxonomy" id="766136"/>
    <lineage>
        <taxon>Bacteria</taxon>
        <taxon>Bacillati</taxon>
        <taxon>Bacillota</taxon>
        <taxon>Desulfuribacillia</taxon>
        <taxon>Desulfuribacillales</taxon>
        <taxon>Desulfuribacillaceae</taxon>
        <taxon>Desulfuribacillus</taxon>
    </lineage>
</organism>
<dbReference type="Proteomes" id="UP000094296">
    <property type="component" value="Unassembled WGS sequence"/>
</dbReference>
<dbReference type="InterPro" id="IPR050229">
    <property type="entry name" value="GlpE_sulfurtransferase"/>
</dbReference>
<dbReference type="PANTHER" id="PTHR43031:SF1">
    <property type="entry name" value="PYRIDINE NUCLEOTIDE-DISULPHIDE OXIDOREDUCTASE"/>
    <property type="match status" value="1"/>
</dbReference>
<dbReference type="PROSITE" id="PS50206">
    <property type="entry name" value="RHODANESE_3"/>
    <property type="match status" value="1"/>
</dbReference>
<dbReference type="AlphaFoldDB" id="A0A1E5G630"/>
<comment type="caution">
    <text evidence="2">The sequence shown here is derived from an EMBL/GenBank/DDBJ whole genome shotgun (WGS) entry which is preliminary data.</text>
</comment>
<dbReference type="EMBL" id="MIJE01000001">
    <property type="protein sequence ID" value="OEF98224.1"/>
    <property type="molecule type" value="Genomic_DNA"/>
</dbReference>
<accession>A0A1E5G630</accession>
<dbReference type="InterPro" id="IPR036873">
    <property type="entry name" value="Rhodanese-like_dom_sf"/>
</dbReference>
<evidence type="ECO:0000313" key="3">
    <source>
        <dbReference type="Proteomes" id="UP000094296"/>
    </source>
</evidence>
<dbReference type="STRING" id="766136.BHF68_00615"/>
<dbReference type="OrthoDB" id="9800872at2"/>
<proteinExistence type="predicted"/>
<dbReference type="InterPro" id="IPR001763">
    <property type="entry name" value="Rhodanese-like_dom"/>
</dbReference>
<name>A0A1E5G630_9FIRM</name>
<gene>
    <name evidence="2" type="ORF">BHF68_00615</name>
</gene>
<dbReference type="CDD" id="cd00158">
    <property type="entry name" value="RHOD"/>
    <property type="match status" value="1"/>
</dbReference>
<keyword evidence="3" id="KW-1185">Reference proteome</keyword>
<reference evidence="2 3" key="1">
    <citation type="submission" date="2016-09" db="EMBL/GenBank/DDBJ databases">
        <title>Draft genome sequence for the type strain of Desulfuribacillus alkaliarsenatis AHT28, an obligately anaerobic, sulfidogenic bacterium isolated from Russian soda lake sediments.</title>
        <authorList>
            <person name="Abin C.A."/>
            <person name="Hollibaugh J.T."/>
        </authorList>
    </citation>
    <scope>NUCLEOTIDE SEQUENCE [LARGE SCALE GENOMIC DNA]</scope>
    <source>
        <strain evidence="2 3">AHT28</strain>
    </source>
</reference>
<feature type="domain" description="Rhodanese" evidence="1">
    <location>
        <begin position="20"/>
        <end position="104"/>
    </location>
</feature>
<dbReference type="PANTHER" id="PTHR43031">
    <property type="entry name" value="FAD-DEPENDENT OXIDOREDUCTASE"/>
    <property type="match status" value="1"/>
</dbReference>
<dbReference type="SMART" id="SM00450">
    <property type="entry name" value="RHOD"/>
    <property type="match status" value="1"/>
</dbReference>
<sequence>MDWNISAEEFLTIYEKYGTDIIVLDVREEHEFKCYRLPSSILLPMDELYCRVKELNQAWPIYIICEHGIRSIHATMILYDLGFNQVYNVMGGFEKIMNYKGLIT</sequence>
<dbReference type="RefSeq" id="WP_069641716.1">
    <property type="nucleotide sequence ID" value="NZ_MIJE01000001.1"/>
</dbReference>
<protein>
    <recommendedName>
        <fullName evidence="1">Rhodanese domain-containing protein</fullName>
    </recommendedName>
</protein>
<evidence type="ECO:0000259" key="1">
    <source>
        <dbReference type="PROSITE" id="PS50206"/>
    </source>
</evidence>
<evidence type="ECO:0000313" key="2">
    <source>
        <dbReference type="EMBL" id="OEF98224.1"/>
    </source>
</evidence>
<dbReference type="SUPFAM" id="SSF52821">
    <property type="entry name" value="Rhodanese/Cell cycle control phosphatase"/>
    <property type="match status" value="1"/>
</dbReference>
<dbReference type="Pfam" id="PF00581">
    <property type="entry name" value="Rhodanese"/>
    <property type="match status" value="1"/>
</dbReference>
<dbReference type="Gene3D" id="3.40.250.10">
    <property type="entry name" value="Rhodanese-like domain"/>
    <property type="match status" value="1"/>
</dbReference>